<gene>
    <name evidence="1" type="ORF">SAMN05660420_02704</name>
</gene>
<keyword evidence="2" id="KW-1185">Reference proteome</keyword>
<accession>A0A1H4CX58</accession>
<dbReference type="STRING" id="37625.SAMN05660420_02704"/>
<dbReference type="OrthoDB" id="9783085at2"/>
<evidence type="ECO:0000313" key="1">
    <source>
        <dbReference type="EMBL" id="SEA64816.1"/>
    </source>
</evidence>
<evidence type="ECO:0008006" key="3">
    <source>
        <dbReference type="Google" id="ProtNLM"/>
    </source>
</evidence>
<name>A0A1H4CX58_9BACT</name>
<dbReference type="RefSeq" id="WP_092349674.1">
    <property type="nucleotide sequence ID" value="NZ_FNQN01000009.1"/>
</dbReference>
<organism evidence="1 2">
    <name type="scientific">Desulfuromusa kysingii</name>
    <dbReference type="NCBI Taxonomy" id="37625"/>
    <lineage>
        <taxon>Bacteria</taxon>
        <taxon>Pseudomonadati</taxon>
        <taxon>Thermodesulfobacteriota</taxon>
        <taxon>Desulfuromonadia</taxon>
        <taxon>Desulfuromonadales</taxon>
        <taxon>Geopsychrobacteraceae</taxon>
        <taxon>Desulfuromusa</taxon>
    </lineage>
</organism>
<evidence type="ECO:0000313" key="2">
    <source>
        <dbReference type="Proteomes" id="UP000199409"/>
    </source>
</evidence>
<sequence>MKKTGLSIVILVGCFSIVVWLNAAVHDVRSKQISAEMSDIGRVPASVLVASSLEFKGAMANMMFLNASNFIGRKLMEQSKTLPEEWHQFYLLLDRITTLDGSFLDPYVFAEMMLAWQAQMYDEANMLLEKGIKARPDDWRLPYYIGFNHFFFKKDFVQGANYIKQAAAIDGSPPYFPNLASRLAFYGSRSKTALLFLEEMLVQNKQIKMSSELEKRLVALQGAAQLEDAAFLFMQQQGRKATSIDELVQNGFVESIPTEPYGGQWRLHPNGRVDSSSNFITVEK</sequence>
<proteinExistence type="predicted"/>
<dbReference type="Proteomes" id="UP000199409">
    <property type="component" value="Unassembled WGS sequence"/>
</dbReference>
<dbReference type="AlphaFoldDB" id="A0A1H4CX58"/>
<reference evidence="1 2" key="1">
    <citation type="submission" date="2016-10" db="EMBL/GenBank/DDBJ databases">
        <authorList>
            <person name="de Groot N.N."/>
        </authorList>
    </citation>
    <scope>NUCLEOTIDE SEQUENCE [LARGE SCALE GENOMIC DNA]</scope>
    <source>
        <strain evidence="1 2">DSM 7343</strain>
    </source>
</reference>
<dbReference type="EMBL" id="FNQN01000009">
    <property type="protein sequence ID" value="SEA64816.1"/>
    <property type="molecule type" value="Genomic_DNA"/>
</dbReference>
<protein>
    <recommendedName>
        <fullName evidence="3">Tetratricopeptide repeat-containing protein</fullName>
    </recommendedName>
</protein>